<protein>
    <submittedName>
        <fullName evidence="1">Uncharacterized protein</fullName>
    </submittedName>
</protein>
<keyword evidence="2" id="KW-1185">Reference proteome</keyword>
<dbReference type="Proteomes" id="UP000036958">
    <property type="component" value="Unassembled WGS sequence"/>
</dbReference>
<evidence type="ECO:0000313" key="1">
    <source>
        <dbReference type="EMBL" id="KOH45142.1"/>
    </source>
</evidence>
<reference evidence="2" key="1">
    <citation type="submission" date="2015-07" db="EMBL/GenBank/DDBJ databases">
        <title>Genome sequencing of Sunxiuqinia dokdonensis strain SK.</title>
        <authorList>
            <person name="Ahn S."/>
            <person name="Kim B.-C."/>
        </authorList>
    </citation>
    <scope>NUCLEOTIDE SEQUENCE [LARGE SCALE GENOMIC DNA]</scope>
    <source>
        <strain evidence="2">SK</strain>
    </source>
</reference>
<dbReference type="EMBL" id="LGIA01000148">
    <property type="protein sequence ID" value="KOH45142.1"/>
    <property type="molecule type" value="Genomic_DNA"/>
</dbReference>
<evidence type="ECO:0000313" key="2">
    <source>
        <dbReference type="Proteomes" id="UP000036958"/>
    </source>
</evidence>
<gene>
    <name evidence="1" type="ORF">NC99_20040</name>
</gene>
<organism evidence="1 2">
    <name type="scientific">Sunxiuqinia dokdonensis</name>
    <dbReference type="NCBI Taxonomy" id="1409788"/>
    <lineage>
        <taxon>Bacteria</taxon>
        <taxon>Pseudomonadati</taxon>
        <taxon>Bacteroidota</taxon>
        <taxon>Bacteroidia</taxon>
        <taxon>Marinilabiliales</taxon>
        <taxon>Prolixibacteraceae</taxon>
        <taxon>Sunxiuqinia</taxon>
    </lineage>
</organism>
<proteinExistence type="predicted"/>
<dbReference type="AlphaFoldDB" id="A0A0L8VAF2"/>
<dbReference type="STRING" id="1409788.NC99_20040"/>
<accession>A0A0L8VAF2</accession>
<comment type="caution">
    <text evidence="1">The sequence shown here is derived from an EMBL/GenBank/DDBJ whole genome shotgun (WGS) entry which is preliminary data.</text>
</comment>
<sequence>MKGLCESRALFFRLNKESAFQGETIIFAVQKMADITN</sequence>
<name>A0A0L8VAF2_9BACT</name>